<evidence type="ECO:0000256" key="1">
    <source>
        <dbReference type="SAM" id="MobiDB-lite"/>
    </source>
</evidence>
<feature type="region of interest" description="Disordered" evidence="1">
    <location>
        <begin position="1"/>
        <end position="26"/>
    </location>
</feature>
<gene>
    <name evidence="2" type="ORF">ACTIVE_1640</name>
</gene>
<reference evidence="2 3" key="1">
    <citation type="submission" date="2020-05" db="EMBL/GenBank/DDBJ databases">
        <title>Actinomadura verrucosospora NRRL-B18236 (PFL_A860) Genome sequencing and assembly.</title>
        <authorList>
            <person name="Samborskyy M."/>
        </authorList>
    </citation>
    <scope>NUCLEOTIDE SEQUENCE [LARGE SCALE GENOMIC DNA]</scope>
    <source>
        <strain evidence="2 3">NRRL:B18236</strain>
    </source>
</reference>
<evidence type="ECO:0000313" key="2">
    <source>
        <dbReference type="EMBL" id="QKG20004.1"/>
    </source>
</evidence>
<proteinExistence type="predicted"/>
<feature type="compositionally biased region" description="Polar residues" evidence="1">
    <location>
        <begin position="1"/>
        <end position="10"/>
    </location>
</feature>
<accession>A0A7D3ZWC7</accession>
<dbReference type="Proteomes" id="UP000501240">
    <property type="component" value="Chromosome"/>
</dbReference>
<dbReference type="AlphaFoldDB" id="A0A7D3ZWC7"/>
<dbReference type="EMBL" id="CP053892">
    <property type="protein sequence ID" value="QKG20004.1"/>
    <property type="molecule type" value="Genomic_DNA"/>
</dbReference>
<keyword evidence="3" id="KW-1185">Reference proteome</keyword>
<sequence>MRRARTNQGQEFAVGALGGGDHHHYR</sequence>
<protein>
    <submittedName>
        <fullName evidence="2">Uncharacterized protein</fullName>
    </submittedName>
</protein>
<evidence type="ECO:0000313" key="3">
    <source>
        <dbReference type="Proteomes" id="UP000501240"/>
    </source>
</evidence>
<name>A0A7D3ZWC7_ACTVE</name>
<organism evidence="2 3">
    <name type="scientific">Actinomadura verrucosospora</name>
    <dbReference type="NCBI Taxonomy" id="46165"/>
    <lineage>
        <taxon>Bacteria</taxon>
        <taxon>Bacillati</taxon>
        <taxon>Actinomycetota</taxon>
        <taxon>Actinomycetes</taxon>
        <taxon>Streptosporangiales</taxon>
        <taxon>Thermomonosporaceae</taxon>
        <taxon>Actinomadura</taxon>
    </lineage>
</organism>